<keyword evidence="1" id="KW-0812">Transmembrane</keyword>
<proteinExistence type="predicted"/>
<evidence type="ECO:0000313" key="2">
    <source>
        <dbReference type="EMBL" id="BBO24459.1"/>
    </source>
</evidence>
<dbReference type="Proteomes" id="UP000662873">
    <property type="component" value="Chromosome"/>
</dbReference>
<accession>A0A809RAI2</accession>
<dbReference type="KEGG" id="npy:NPRO_20540"/>
<feature type="transmembrane region" description="Helical" evidence="1">
    <location>
        <begin position="46"/>
        <end position="64"/>
    </location>
</feature>
<keyword evidence="1" id="KW-1133">Transmembrane helix</keyword>
<dbReference type="EMBL" id="AP021858">
    <property type="protein sequence ID" value="BBO24459.1"/>
    <property type="molecule type" value="Genomic_DNA"/>
</dbReference>
<sequence length="99" mass="11371">MEFWENELSEEKRKELIRKAANQVIKRGLETPAVLFLEMHKPLCNVGANAAIVFAPFLVPFLGFDRINEYTMLLQKKENVEALICEIESSAKRTKEEAC</sequence>
<keyword evidence="1" id="KW-0472">Membrane</keyword>
<reference evidence="2" key="1">
    <citation type="journal article" name="DNA Res.">
        <title>The physiological potential of anammox bacteria as revealed by their core genome structure.</title>
        <authorList>
            <person name="Okubo T."/>
            <person name="Toyoda A."/>
            <person name="Fukuhara K."/>
            <person name="Uchiyama I."/>
            <person name="Harigaya Y."/>
            <person name="Kuroiwa M."/>
            <person name="Suzuki T."/>
            <person name="Murakami Y."/>
            <person name="Suwa Y."/>
            <person name="Takami H."/>
        </authorList>
    </citation>
    <scope>NUCLEOTIDE SEQUENCE</scope>
    <source>
        <strain evidence="2">317325-2</strain>
    </source>
</reference>
<organism evidence="2 3">
    <name type="scientific">Candidatus Nitrosymbiomonas proteolyticus</name>
    <dbReference type="NCBI Taxonomy" id="2608984"/>
    <lineage>
        <taxon>Bacteria</taxon>
        <taxon>Bacillati</taxon>
        <taxon>Armatimonadota</taxon>
        <taxon>Armatimonadota incertae sedis</taxon>
        <taxon>Candidatus Nitrosymbiomonas</taxon>
    </lineage>
</organism>
<protein>
    <submittedName>
        <fullName evidence="2">Uncharacterized protein</fullName>
    </submittedName>
</protein>
<evidence type="ECO:0000256" key="1">
    <source>
        <dbReference type="SAM" id="Phobius"/>
    </source>
</evidence>
<evidence type="ECO:0000313" key="3">
    <source>
        <dbReference type="Proteomes" id="UP000662873"/>
    </source>
</evidence>
<gene>
    <name evidence="2" type="ORF">NPRO_20540</name>
</gene>
<name>A0A809RAI2_9BACT</name>
<dbReference type="AlphaFoldDB" id="A0A809RAI2"/>